<reference evidence="2 3" key="1">
    <citation type="journal article" date="2013" name="PLoS Genet.">
        <title>Comparative genome structure, secondary metabolite, and effector coding capacity across Cochliobolus pathogens.</title>
        <authorList>
            <person name="Condon B.J."/>
            <person name="Leng Y."/>
            <person name="Wu D."/>
            <person name="Bushley K.E."/>
            <person name="Ohm R.A."/>
            <person name="Otillar R."/>
            <person name="Martin J."/>
            <person name="Schackwitz W."/>
            <person name="Grimwood J."/>
            <person name="MohdZainudin N."/>
            <person name="Xue C."/>
            <person name="Wang R."/>
            <person name="Manning V.A."/>
            <person name="Dhillon B."/>
            <person name="Tu Z.J."/>
            <person name="Steffenson B.J."/>
            <person name="Salamov A."/>
            <person name="Sun H."/>
            <person name="Lowry S."/>
            <person name="LaButti K."/>
            <person name="Han J."/>
            <person name="Copeland A."/>
            <person name="Lindquist E."/>
            <person name="Barry K."/>
            <person name="Schmutz J."/>
            <person name="Baker S.E."/>
            <person name="Ciuffetti L.M."/>
            <person name="Grigoriev I.V."/>
            <person name="Zhong S."/>
            <person name="Turgeon B.G."/>
        </authorList>
    </citation>
    <scope>NUCLEOTIDE SEQUENCE [LARGE SCALE GENOMIC DNA]</scope>
    <source>
        <strain evidence="2 3">26-R-13</strain>
    </source>
</reference>
<evidence type="ECO:0000256" key="1">
    <source>
        <dbReference type="SAM" id="MobiDB-lite"/>
    </source>
</evidence>
<dbReference type="AlphaFoldDB" id="W6Z502"/>
<dbReference type="GeneID" id="19147135"/>
<dbReference type="OrthoDB" id="3796222at2759"/>
<evidence type="ECO:0000313" key="3">
    <source>
        <dbReference type="Proteomes" id="UP000053841"/>
    </source>
</evidence>
<dbReference type="eggNOG" id="ENOG502RH51">
    <property type="taxonomic scope" value="Eukaryota"/>
</dbReference>
<evidence type="ECO:0000313" key="2">
    <source>
        <dbReference type="EMBL" id="EUC38756.1"/>
    </source>
</evidence>
<accession>W6Z502</accession>
<organism evidence="2 3">
    <name type="scientific">Cochliobolus carbonum (strain 26-R-13)</name>
    <name type="common">Maize leaf spot fungus</name>
    <name type="synonym">Bipolaris zeicola</name>
    <dbReference type="NCBI Taxonomy" id="930089"/>
    <lineage>
        <taxon>Eukaryota</taxon>
        <taxon>Fungi</taxon>
        <taxon>Dikarya</taxon>
        <taxon>Ascomycota</taxon>
        <taxon>Pezizomycotina</taxon>
        <taxon>Dothideomycetes</taxon>
        <taxon>Pleosporomycetidae</taxon>
        <taxon>Pleosporales</taxon>
        <taxon>Pleosporineae</taxon>
        <taxon>Pleosporaceae</taxon>
        <taxon>Bipolaris</taxon>
    </lineage>
</organism>
<dbReference type="Proteomes" id="UP000053841">
    <property type="component" value="Unassembled WGS sequence"/>
</dbReference>
<protein>
    <recommendedName>
        <fullName evidence="4">F-box domain-containing protein</fullName>
    </recommendedName>
</protein>
<keyword evidence="3" id="KW-1185">Reference proteome</keyword>
<gene>
    <name evidence="2" type="ORF">COCCADRAFT_32124</name>
</gene>
<proteinExistence type="predicted"/>
<feature type="region of interest" description="Disordered" evidence="1">
    <location>
        <begin position="17"/>
        <end position="44"/>
    </location>
</feature>
<dbReference type="HOGENOM" id="CLU_538587_0_0_1"/>
<dbReference type="EMBL" id="KI964540">
    <property type="protein sequence ID" value="EUC38756.1"/>
    <property type="molecule type" value="Genomic_DNA"/>
</dbReference>
<feature type="compositionally biased region" description="Pro residues" evidence="1">
    <location>
        <begin position="18"/>
        <end position="34"/>
    </location>
</feature>
<dbReference type="RefSeq" id="XP_007706871.1">
    <property type="nucleotide sequence ID" value="XM_007708681.1"/>
</dbReference>
<dbReference type="KEGG" id="bze:COCCADRAFT_32124"/>
<sequence>MVHAPLTIDKGYTITPLNSPPVPLVSPSKNPPSPSTKSPRHPVNQHWVQAQQRKIFIQHLKQWSMGHDSSAHFQGKLSLLPPDPRRREDLDLGKSVQCVLTDSSFKDCRKKIVVRLFSPQMGKRKSKRSSMIRPTQRGDMDPFENREVFTEWEEGTCPFTFAEDDMAQPTSQVKSISPSNYYKLVVRCGSGWLSAREYLNNLYFTRLAIKNTSPSAKTVSDNAERAFRTHSPALSPQPASEDTVDIQPLFHPFLRLPQELQEMILMTAAGLSRNYDLSSAEISYRLPSKHVKSPISLSTLLRISPTITNTMQPYILHRTTFHFGLTGTTNFLWQLGPTNRSNIRRLAFHFGRGALLHCVRWLVPDPIFDLLQPPVRKDLGGLPYFWRCQLRTLAKELHLAELIIGIQTMPDADIAMVTRIMKESFGSVEKISFVDDFLDGTTKLLDSADPRLEGVGKGSWRDMTSGYVERYKRQVGWHNYHFGLEVAGMTEEELDKKMDGECEFFDS</sequence>
<name>W6Z502_COCC2</name>
<evidence type="ECO:0008006" key="4">
    <source>
        <dbReference type="Google" id="ProtNLM"/>
    </source>
</evidence>